<name>A0A1Y2FZ64_9BASI</name>
<dbReference type="PANTHER" id="PTHR24322:SF736">
    <property type="entry name" value="RETINOL DEHYDROGENASE 10"/>
    <property type="match status" value="1"/>
</dbReference>
<evidence type="ECO:0000313" key="4">
    <source>
        <dbReference type="EMBL" id="ORY88841.1"/>
    </source>
</evidence>
<dbReference type="Gene3D" id="3.40.50.720">
    <property type="entry name" value="NAD(P)-binding Rossmann-like Domain"/>
    <property type="match status" value="1"/>
</dbReference>
<sequence>MSKQRRVGPLLSIDHVVSFLDRTLLSLPGAALLAGYSFYKSRGLSRDINISQILSHLYQHRSLAGLLAFVALRAVNGALGRLVANHGWRRDRPVWSFEKGKGDVVLVTGGATGIGKQVVDMLASKTDKIAVLDVAEPVKAAENVKYYKCDVSDSAAVAEVAQLIRAEIGHPTVILNVAGIVRGSTLLDTTSQQLALTLNINIVGVHNVIREFLPHIVSINHGHVMTMSSSGAYLSVPQLGAYAASKAGVLAYHEVLVEELAHRYNASTSAPPLMPTLSAKAVAQGIVTIVESGLSAQWTPPFFAGFALPAVRAMPLWMKWLLVKSGGATEFVSKSSAEVHVKSYKLIHELDAAHQAK</sequence>
<dbReference type="Pfam" id="PF00106">
    <property type="entry name" value="adh_short"/>
    <property type="match status" value="1"/>
</dbReference>
<keyword evidence="5" id="KW-1185">Reference proteome</keyword>
<proteinExistence type="inferred from homology"/>
<evidence type="ECO:0000313" key="5">
    <source>
        <dbReference type="Proteomes" id="UP000193467"/>
    </source>
</evidence>
<gene>
    <name evidence="4" type="ORF">BCR35DRAFT_329738</name>
</gene>
<dbReference type="PRINTS" id="PR00080">
    <property type="entry name" value="SDRFAMILY"/>
</dbReference>
<dbReference type="STRING" id="106004.A0A1Y2FZ64"/>
<evidence type="ECO:0000256" key="1">
    <source>
        <dbReference type="ARBA" id="ARBA00006484"/>
    </source>
</evidence>
<dbReference type="InParanoid" id="A0A1Y2FZ64"/>
<dbReference type="SUPFAM" id="SSF51735">
    <property type="entry name" value="NAD(P)-binding Rossmann-fold domains"/>
    <property type="match status" value="1"/>
</dbReference>
<protein>
    <submittedName>
        <fullName evidence="4">Uncharacterized protein</fullName>
    </submittedName>
</protein>
<comment type="caution">
    <text evidence="4">The sequence shown here is derived from an EMBL/GenBank/DDBJ whole genome shotgun (WGS) entry which is preliminary data.</text>
</comment>
<reference evidence="4 5" key="1">
    <citation type="submission" date="2016-07" db="EMBL/GenBank/DDBJ databases">
        <title>Pervasive Adenine N6-methylation of Active Genes in Fungi.</title>
        <authorList>
            <consortium name="DOE Joint Genome Institute"/>
            <person name="Mondo S.J."/>
            <person name="Dannebaum R.O."/>
            <person name="Kuo R.C."/>
            <person name="Labutti K."/>
            <person name="Haridas S."/>
            <person name="Kuo A."/>
            <person name="Salamov A."/>
            <person name="Ahrendt S.R."/>
            <person name="Lipzen A."/>
            <person name="Sullivan W."/>
            <person name="Andreopoulos W.B."/>
            <person name="Clum A."/>
            <person name="Lindquist E."/>
            <person name="Daum C."/>
            <person name="Ramamoorthy G.K."/>
            <person name="Gryganskyi A."/>
            <person name="Culley D."/>
            <person name="Magnuson J.K."/>
            <person name="James T.Y."/>
            <person name="O'Malley M.A."/>
            <person name="Stajich J.E."/>
            <person name="Spatafora J.W."/>
            <person name="Visel A."/>
            <person name="Grigoriev I.V."/>
        </authorList>
    </citation>
    <scope>NUCLEOTIDE SEQUENCE [LARGE SCALE GENOMIC DNA]</scope>
    <source>
        <strain evidence="4 5">62-1032</strain>
    </source>
</reference>
<dbReference type="OrthoDB" id="10253736at2759"/>
<dbReference type="PRINTS" id="PR00081">
    <property type="entry name" value="GDHRDH"/>
</dbReference>
<dbReference type="AlphaFoldDB" id="A0A1Y2FZ64"/>
<keyword evidence="2" id="KW-0560">Oxidoreductase</keyword>
<comment type="similarity">
    <text evidence="1 3">Belongs to the short-chain dehydrogenases/reductases (SDR) family.</text>
</comment>
<dbReference type="InterPro" id="IPR036291">
    <property type="entry name" value="NAD(P)-bd_dom_sf"/>
</dbReference>
<dbReference type="InterPro" id="IPR002347">
    <property type="entry name" value="SDR_fam"/>
</dbReference>
<evidence type="ECO:0000256" key="3">
    <source>
        <dbReference type="RuleBase" id="RU000363"/>
    </source>
</evidence>
<dbReference type="Proteomes" id="UP000193467">
    <property type="component" value="Unassembled WGS sequence"/>
</dbReference>
<dbReference type="FunCoup" id="A0A1Y2FZ64">
    <property type="interactions" value="102"/>
</dbReference>
<dbReference type="EMBL" id="MCGR01000008">
    <property type="protein sequence ID" value="ORY88841.1"/>
    <property type="molecule type" value="Genomic_DNA"/>
</dbReference>
<organism evidence="4 5">
    <name type="scientific">Leucosporidium creatinivorum</name>
    <dbReference type="NCBI Taxonomy" id="106004"/>
    <lineage>
        <taxon>Eukaryota</taxon>
        <taxon>Fungi</taxon>
        <taxon>Dikarya</taxon>
        <taxon>Basidiomycota</taxon>
        <taxon>Pucciniomycotina</taxon>
        <taxon>Microbotryomycetes</taxon>
        <taxon>Leucosporidiales</taxon>
        <taxon>Leucosporidium</taxon>
    </lineage>
</organism>
<dbReference type="GO" id="GO:0016616">
    <property type="term" value="F:oxidoreductase activity, acting on the CH-OH group of donors, NAD or NADP as acceptor"/>
    <property type="evidence" value="ECO:0007669"/>
    <property type="project" value="TreeGrafter"/>
</dbReference>
<dbReference type="PANTHER" id="PTHR24322">
    <property type="entry name" value="PKSB"/>
    <property type="match status" value="1"/>
</dbReference>
<evidence type="ECO:0000256" key="2">
    <source>
        <dbReference type="ARBA" id="ARBA00023002"/>
    </source>
</evidence>
<accession>A0A1Y2FZ64</accession>